<dbReference type="RefSeq" id="WP_177719319.1">
    <property type="nucleotide sequence ID" value="NZ_JACRSQ010000004.1"/>
</dbReference>
<dbReference type="AlphaFoldDB" id="A0A926DRI3"/>
<dbReference type="PROSITE" id="PS00012">
    <property type="entry name" value="PHOSPHOPANTETHEINE"/>
    <property type="match status" value="1"/>
</dbReference>
<dbReference type="InterPro" id="IPR009081">
    <property type="entry name" value="PP-bd_ACP"/>
</dbReference>
<reference evidence="4" key="1">
    <citation type="submission" date="2020-08" db="EMBL/GenBank/DDBJ databases">
        <title>Genome public.</title>
        <authorList>
            <person name="Liu C."/>
            <person name="Sun Q."/>
        </authorList>
    </citation>
    <scope>NUCLEOTIDE SEQUENCE</scope>
    <source>
        <strain evidence="4">NSJ-32</strain>
    </source>
</reference>
<gene>
    <name evidence="4" type="ORF">H8730_04025</name>
</gene>
<dbReference type="SUPFAM" id="SSF47336">
    <property type="entry name" value="ACP-like"/>
    <property type="match status" value="1"/>
</dbReference>
<keyword evidence="5" id="KW-1185">Reference proteome</keyword>
<dbReference type="Proteomes" id="UP000657006">
    <property type="component" value="Unassembled WGS sequence"/>
</dbReference>
<accession>A0A926DRI3</accession>
<dbReference type="PROSITE" id="PS50075">
    <property type="entry name" value="CARRIER"/>
    <property type="match status" value="1"/>
</dbReference>
<dbReference type="InterPro" id="IPR036736">
    <property type="entry name" value="ACP-like_sf"/>
</dbReference>
<proteinExistence type="predicted"/>
<organism evidence="4 5">
    <name type="scientific">Bianquea renquensis</name>
    <dbReference type="NCBI Taxonomy" id="2763661"/>
    <lineage>
        <taxon>Bacteria</taxon>
        <taxon>Bacillati</taxon>
        <taxon>Bacillota</taxon>
        <taxon>Clostridia</taxon>
        <taxon>Eubacteriales</taxon>
        <taxon>Bianqueaceae</taxon>
        <taxon>Bianquea</taxon>
    </lineage>
</organism>
<dbReference type="EMBL" id="JACRSQ010000004">
    <property type="protein sequence ID" value="MBC8542713.1"/>
    <property type="molecule type" value="Genomic_DNA"/>
</dbReference>
<dbReference type="InterPro" id="IPR006162">
    <property type="entry name" value="Ppantetheine_attach_site"/>
</dbReference>
<feature type="domain" description="Carrier" evidence="3">
    <location>
        <begin position="1"/>
        <end position="80"/>
    </location>
</feature>
<evidence type="ECO:0000313" key="5">
    <source>
        <dbReference type="Proteomes" id="UP000657006"/>
    </source>
</evidence>
<name>A0A926DRI3_9FIRM</name>
<keyword evidence="2" id="KW-0597">Phosphoprotein</keyword>
<dbReference type="Pfam" id="PF00550">
    <property type="entry name" value="PP-binding"/>
    <property type="match status" value="1"/>
</dbReference>
<protein>
    <submittedName>
        <fullName evidence="4">Acyl carrier protein</fullName>
    </submittedName>
</protein>
<sequence length="88" mass="10253">MSGNISDRVMEIILYYVSDENKAKLTIDDPMSSFGINSVDFIKIIVAIETEYNFEFLDEDLAMDRFHTVRDLSEYVLQRVSENEQDGY</sequence>
<evidence type="ECO:0000259" key="3">
    <source>
        <dbReference type="PROSITE" id="PS50075"/>
    </source>
</evidence>
<dbReference type="Gene3D" id="1.10.1200.10">
    <property type="entry name" value="ACP-like"/>
    <property type="match status" value="1"/>
</dbReference>
<keyword evidence="1" id="KW-0596">Phosphopantetheine</keyword>
<evidence type="ECO:0000256" key="1">
    <source>
        <dbReference type="ARBA" id="ARBA00022450"/>
    </source>
</evidence>
<comment type="caution">
    <text evidence="4">The sequence shown here is derived from an EMBL/GenBank/DDBJ whole genome shotgun (WGS) entry which is preliminary data.</text>
</comment>
<evidence type="ECO:0000313" key="4">
    <source>
        <dbReference type="EMBL" id="MBC8542713.1"/>
    </source>
</evidence>
<evidence type="ECO:0000256" key="2">
    <source>
        <dbReference type="ARBA" id="ARBA00022553"/>
    </source>
</evidence>